<keyword evidence="6 11" id="KW-0375">Hydrogen ion transport</keyword>
<comment type="function">
    <text evidence="11 12">Key component of the proton channel; it plays a direct role in the translocation of protons across the membrane.</text>
</comment>
<dbReference type="PANTHER" id="PTHR11410:SF0">
    <property type="entry name" value="ATP SYNTHASE SUBUNIT A"/>
    <property type="match status" value="1"/>
</dbReference>
<accession>A0A3Q9IME7</accession>
<keyword evidence="5 11" id="KW-0812">Transmembrane</keyword>
<dbReference type="PANTHER" id="PTHR11410">
    <property type="entry name" value="ATP SYNTHASE SUBUNIT A"/>
    <property type="match status" value="1"/>
</dbReference>
<feature type="transmembrane region" description="Helical" evidence="11">
    <location>
        <begin position="148"/>
        <end position="169"/>
    </location>
</feature>
<gene>
    <name evidence="11 13" type="primary">atpB</name>
    <name evidence="13" type="ORF">D8S85_06735</name>
</gene>
<dbReference type="CDD" id="cd00310">
    <property type="entry name" value="ATP-synt_Fo_a_6"/>
    <property type="match status" value="1"/>
</dbReference>
<feature type="transmembrane region" description="Helical" evidence="11">
    <location>
        <begin position="349"/>
        <end position="370"/>
    </location>
</feature>
<dbReference type="GO" id="GO:0045259">
    <property type="term" value="C:proton-transporting ATP synthase complex"/>
    <property type="evidence" value="ECO:0007669"/>
    <property type="project" value="UniProtKB-KW"/>
</dbReference>
<dbReference type="PRINTS" id="PR00123">
    <property type="entry name" value="ATPASEA"/>
</dbReference>
<evidence type="ECO:0000256" key="5">
    <source>
        <dbReference type="ARBA" id="ARBA00022692"/>
    </source>
</evidence>
<keyword evidence="10 11" id="KW-0066">ATP synthesis</keyword>
<keyword evidence="4 11" id="KW-0138">CF(0)</keyword>
<keyword evidence="9 11" id="KW-0472">Membrane</keyword>
<dbReference type="InterPro" id="IPR045083">
    <property type="entry name" value="ATP_synth_F0_asu_bact/mt"/>
</dbReference>
<dbReference type="AlphaFoldDB" id="A0A3Q9IME7"/>
<evidence type="ECO:0000256" key="9">
    <source>
        <dbReference type="ARBA" id="ARBA00023136"/>
    </source>
</evidence>
<dbReference type="Proteomes" id="UP000270673">
    <property type="component" value="Chromosome"/>
</dbReference>
<dbReference type="HAMAP" id="MF_01393">
    <property type="entry name" value="ATP_synth_a_bact"/>
    <property type="match status" value="1"/>
</dbReference>
<sequence length="377" mass="42124">MKNDLKYILLTLVLLVGTLVAGTLGVAAMGVSGEESQWDENELAVRVDSVMQQEEREDKAFDPKKTIFEHLGDEYGWTIIGKVTIPLPVIVRDNDGEWYFFSSSRLADGKTYKGFRVAWEGAYEGKIVGVDATGNEYRPYDFSITKNAFSVMISGLVTMLIVFSLVRFYKRKKFKAPRKGMGGLEMIIEMLYKEVIVSVLGKEAKRYAPYLLTLFFFIFISNMMGLIAVFPGGANVMGNMSITLVLALCTFVVINVSGTKEYWKDIFWPDVPVGLKCPVPLLPIIEIFGVFTKPVALMIRLFANMLGGHLIVLVLISLIFLFSVMGQVVLGVTTVFSVLFAVFMNLIHVLIGFIQAYVFMLLSTIFIGLARVRKVKS</sequence>
<evidence type="ECO:0000256" key="6">
    <source>
        <dbReference type="ARBA" id="ARBA00022781"/>
    </source>
</evidence>
<reference evidence="13 14" key="1">
    <citation type="submission" date="2018-10" db="EMBL/GenBank/DDBJ databases">
        <title>Butyricimonas faecalis sp. nov., isolated from human faeces and emended description of the genus Butyricimonas.</title>
        <authorList>
            <person name="Le Roy T."/>
            <person name="Van der Smissen P."/>
            <person name="Paquot A."/>
            <person name="Delzenne N."/>
            <person name="Muccioli G."/>
            <person name="Collet J.-F."/>
            <person name="Cani P.D."/>
        </authorList>
    </citation>
    <scope>NUCLEOTIDE SEQUENCE [LARGE SCALE GENOMIC DNA]</scope>
    <source>
        <strain evidence="13 14">H184</strain>
    </source>
</reference>
<evidence type="ECO:0000256" key="10">
    <source>
        <dbReference type="ARBA" id="ARBA00023310"/>
    </source>
</evidence>
<evidence type="ECO:0000256" key="8">
    <source>
        <dbReference type="ARBA" id="ARBA00023065"/>
    </source>
</evidence>
<keyword evidence="11" id="KW-1003">Cell membrane</keyword>
<dbReference type="GO" id="GO:0005886">
    <property type="term" value="C:plasma membrane"/>
    <property type="evidence" value="ECO:0007669"/>
    <property type="project" value="UniProtKB-SubCell"/>
</dbReference>
<evidence type="ECO:0000256" key="7">
    <source>
        <dbReference type="ARBA" id="ARBA00022989"/>
    </source>
</evidence>
<evidence type="ECO:0000256" key="12">
    <source>
        <dbReference type="RuleBase" id="RU000483"/>
    </source>
</evidence>
<feature type="transmembrane region" description="Helical" evidence="11">
    <location>
        <begin position="207"/>
        <end position="230"/>
    </location>
</feature>
<dbReference type="GO" id="GO:0016787">
    <property type="term" value="F:hydrolase activity"/>
    <property type="evidence" value="ECO:0007669"/>
    <property type="project" value="UniProtKB-KW"/>
</dbReference>
<evidence type="ECO:0000313" key="13">
    <source>
        <dbReference type="EMBL" id="AZS29286.1"/>
    </source>
</evidence>
<dbReference type="EMBL" id="CP032819">
    <property type="protein sequence ID" value="AZS29286.1"/>
    <property type="molecule type" value="Genomic_DNA"/>
</dbReference>
<dbReference type="RefSeq" id="WP_106480034.1">
    <property type="nucleotide sequence ID" value="NZ_CP032819.1"/>
</dbReference>
<evidence type="ECO:0000256" key="11">
    <source>
        <dbReference type="HAMAP-Rule" id="MF_01393"/>
    </source>
</evidence>
<keyword evidence="8 11" id="KW-0406">Ion transport</keyword>
<feature type="transmembrane region" description="Helical" evidence="11">
    <location>
        <begin position="242"/>
        <end position="259"/>
    </location>
</feature>
<keyword evidence="13" id="KW-0378">Hydrolase</keyword>
<dbReference type="NCBIfam" id="TIGR01131">
    <property type="entry name" value="ATP_synt_6_or_A"/>
    <property type="match status" value="1"/>
</dbReference>
<name>A0A3Q9IME7_9BACT</name>
<protein>
    <recommendedName>
        <fullName evidence="11 12">ATP synthase subunit a</fullName>
    </recommendedName>
    <alternativeName>
        <fullName evidence="11">ATP synthase F0 sector subunit a</fullName>
    </alternativeName>
    <alternativeName>
        <fullName evidence="11">F-ATPase subunit 6</fullName>
    </alternativeName>
</protein>
<dbReference type="KEGG" id="buy:D8S85_06735"/>
<organism evidence="13 14">
    <name type="scientific">Butyricimonas faecalis</name>
    <dbReference type="NCBI Taxonomy" id="2093856"/>
    <lineage>
        <taxon>Bacteria</taxon>
        <taxon>Pseudomonadati</taxon>
        <taxon>Bacteroidota</taxon>
        <taxon>Bacteroidia</taxon>
        <taxon>Bacteroidales</taxon>
        <taxon>Odoribacteraceae</taxon>
        <taxon>Butyricimonas</taxon>
    </lineage>
</organism>
<keyword evidence="14" id="KW-1185">Reference proteome</keyword>
<evidence type="ECO:0000256" key="4">
    <source>
        <dbReference type="ARBA" id="ARBA00022547"/>
    </source>
</evidence>
<feature type="transmembrane region" description="Helical" evidence="11">
    <location>
        <begin position="7"/>
        <end position="31"/>
    </location>
</feature>
<keyword evidence="7 11" id="KW-1133">Transmembrane helix</keyword>
<proteinExistence type="inferred from homology"/>
<dbReference type="GO" id="GO:0046933">
    <property type="term" value="F:proton-transporting ATP synthase activity, rotational mechanism"/>
    <property type="evidence" value="ECO:0007669"/>
    <property type="project" value="UniProtKB-UniRule"/>
</dbReference>
<dbReference type="InterPro" id="IPR000568">
    <property type="entry name" value="ATP_synth_F0_asu"/>
</dbReference>
<dbReference type="SUPFAM" id="SSF81336">
    <property type="entry name" value="F1F0 ATP synthase subunit A"/>
    <property type="match status" value="1"/>
</dbReference>
<evidence type="ECO:0000256" key="1">
    <source>
        <dbReference type="ARBA" id="ARBA00004141"/>
    </source>
</evidence>
<dbReference type="OrthoDB" id="9809130at2"/>
<comment type="subcellular location">
    <subcellularLocation>
        <location evidence="11 12">Cell membrane</location>
        <topology evidence="11 12">Multi-pass membrane protein</topology>
    </subcellularLocation>
    <subcellularLocation>
        <location evidence="1">Membrane</location>
        <topology evidence="1">Multi-pass membrane protein</topology>
    </subcellularLocation>
</comment>
<dbReference type="InterPro" id="IPR035908">
    <property type="entry name" value="F0_ATP_A_sf"/>
</dbReference>
<keyword evidence="3 11" id="KW-0813">Transport</keyword>
<dbReference type="Gene3D" id="1.20.120.220">
    <property type="entry name" value="ATP synthase, F0 complex, subunit A"/>
    <property type="match status" value="1"/>
</dbReference>
<evidence type="ECO:0000256" key="3">
    <source>
        <dbReference type="ARBA" id="ARBA00022448"/>
    </source>
</evidence>
<dbReference type="Pfam" id="PF00119">
    <property type="entry name" value="ATP-synt_A"/>
    <property type="match status" value="1"/>
</dbReference>
<evidence type="ECO:0000313" key="14">
    <source>
        <dbReference type="Proteomes" id="UP000270673"/>
    </source>
</evidence>
<comment type="similarity">
    <text evidence="2 11 12">Belongs to the ATPase A chain family.</text>
</comment>
<feature type="transmembrane region" description="Helical" evidence="11">
    <location>
        <begin position="310"/>
        <end position="343"/>
    </location>
</feature>
<evidence type="ECO:0000256" key="2">
    <source>
        <dbReference type="ARBA" id="ARBA00006810"/>
    </source>
</evidence>